<dbReference type="Gene3D" id="4.10.365.10">
    <property type="entry name" value="p27"/>
    <property type="match status" value="1"/>
</dbReference>
<evidence type="ECO:0000256" key="1">
    <source>
        <dbReference type="SAM" id="MobiDB-lite"/>
    </source>
</evidence>
<dbReference type="InterPro" id="IPR044898">
    <property type="entry name" value="CDI_dom_sf"/>
</dbReference>
<sequence>MNVKTVPMRCLFGRVQESVYLSDQEFKKASKESVERIRRMYNFDVVTRRPIGTRESTCAKQCLKTRSPSGSLELAKGLKPEWHWEELDIQNGYIPKFYMKQTEPVSTAHAQTSVCGKFASPTALTTRQGTAFSSSSSDCRPPQRVKTQLTSKHVVDTQTLFKIWQPRIQRHSLPTHFLRSDKVECDLTPNAPHREVSDNKAVTNNRLIKNLDDLCSTRSRSVYSEREHKNRCEQDTNQQTRSVSLIRVPRSNFTSVKKVNTEEVLPELTNKNADTGNHHRKTTPDSHLVSEIKSIPAHPPRENLGGRGSESRLSSNVISTYTTDISHETRGCWIFQN</sequence>
<reference evidence="2 3" key="1">
    <citation type="submission" date="2019-07" db="EMBL/GenBank/DDBJ databases">
        <title>Annotation for the trematode Paragonimus westermani.</title>
        <authorList>
            <person name="Choi Y.-J."/>
        </authorList>
    </citation>
    <scope>NUCLEOTIDE SEQUENCE [LARGE SCALE GENOMIC DNA]</scope>
    <source>
        <strain evidence="2">180907_Pwestermani</strain>
    </source>
</reference>
<name>A0A8T0DDP3_9TREM</name>
<gene>
    <name evidence="2" type="ORF">P879_08919</name>
</gene>
<feature type="region of interest" description="Disordered" evidence="1">
    <location>
        <begin position="270"/>
        <end position="312"/>
    </location>
</feature>
<accession>A0A8T0DDP3</accession>
<organism evidence="2 3">
    <name type="scientific">Paragonimus westermani</name>
    <dbReference type="NCBI Taxonomy" id="34504"/>
    <lineage>
        <taxon>Eukaryota</taxon>
        <taxon>Metazoa</taxon>
        <taxon>Spiralia</taxon>
        <taxon>Lophotrochozoa</taxon>
        <taxon>Platyhelminthes</taxon>
        <taxon>Trematoda</taxon>
        <taxon>Digenea</taxon>
        <taxon>Plagiorchiida</taxon>
        <taxon>Troglotremata</taxon>
        <taxon>Troglotrematidae</taxon>
        <taxon>Paragonimus</taxon>
    </lineage>
</organism>
<dbReference type="EMBL" id="JTDF01005895">
    <property type="protein sequence ID" value="KAF8565900.1"/>
    <property type="molecule type" value="Genomic_DNA"/>
</dbReference>
<protein>
    <submittedName>
        <fullName evidence="2">Uncharacterized protein</fullName>
    </submittedName>
</protein>
<dbReference type="Proteomes" id="UP000699462">
    <property type="component" value="Unassembled WGS sequence"/>
</dbReference>
<keyword evidence="3" id="KW-1185">Reference proteome</keyword>
<comment type="caution">
    <text evidence="2">The sequence shown here is derived from an EMBL/GenBank/DDBJ whole genome shotgun (WGS) entry which is preliminary data.</text>
</comment>
<evidence type="ECO:0000313" key="3">
    <source>
        <dbReference type="Proteomes" id="UP000699462"/>
    </source>
</evidence>
<proteinExistence type="predicted"/>
<evidence type="ECO:0000313" key="2">
    <source>
        <dbReference type="EMBL" id="KAF8565900.1"/>
    </source>
</evidence>
<dbReference type="AlphaFoldDB" id="A0A8T0DDP3"/>